<evidence type="ECO:0000313" key="2">
    <source>
        <dbReference type="Proteomes" id="UP001630127"/>
    </source>
</evidence>
<comment type="caution">
    <text evidence="1">The sequence shown here is derived from an EMBL/GenBank/DDBJ whole genome shotgun (WGS) entry which is preliminary data.</text>
</comment>
<sequence length="112" mass="12973">MNKIISPFQNVFVPGGIITDDNIIAHEILHSMKKAEGKHGTVALKLHYSKAYDMLEWPFLKEVFRQINFLDVWIERIMACITSVYYHVLFNGTVTESFTSSRGIHQAYKRIL</sequence>
<reference evidence="1 2" key="1">
    <citation type="submission" date="2024-11" db="EMBL/GenBank/DDBJ databases">
        <title>A near-complete genome assembly of Cinchona calisaya.</title>
        <authorList>
            <person name="Lian D.C."/>
            <person name="Zhao X.W."/>
            <person name="Wei L."/>
        </authorList>
    </citation>
    <scope>NUCLEOTIDE SEQUENCE [LARGE SCALE GENOMIC DNA]</scope>
    <source>
        <tissue evidence="1">Nenye</tissue>
    </source>
</reference>
<dbReference type="AlphaFoldDB" id="A0ABD2Y2H1"/>
<accession>A0ABD2Y2H1</accession>
<keyword evidence="2" id="KW-1185">Reference proteome</keyword>
<gene>
    <name evidence="1" type="ORF">ACH5RR_039105</name>
</gene>
<name>A0ABD2Y2H1_9GENT</name>
<evidence type="ECO:0008006" key="3">
    <source>
        <dbReference type="Google" id="ProtNLM"/>
    </source>
</evidence>
<evidence type="ECO:0000313" key="1">
    <source>
        <dbReference type="EMBL" id="KAL3500012.1"/>
    </source>
</evidence>
<dbReference type="EMBL" id="JBJUIK010000016">
    <property type="protein sequence ID" value="KAL3500012.1"/>
    <property type="molecule type" value="Genomic_DNA"/>
</dbReference>
<organism evidence="1 2">
    <name type="scientific">Cinchona calisaya</name>
    <dbReference type="NCBI Taxonomy" id="153742"/>
    <lineage>
        <taxon>Eukaryota</taxon>
        <taxon>Viridiplantae</taxon>
        <taxon>Streptophyta</taxon>
        <taxon>Embryophyta</taxon>
        <taxon>Tracheophyta</taxon>
        <taxon>Spermatophyta</taxon>
        <taxon>Magnoliopsida</taxon>
        <taxon>eudicotyledons</taxon>
        <taxon>Gunneridae</taxon>
        <taxon>Pentapetalae</taxon>
        <taxon>asterids</taxon>
        <taxon>lamiids</taxon>
        <taxon>Gentianales</taxon>
        <taxon>Rubiaceae</taxon>
        <taxon>Cinchonoideae</taxon>
        <taxon>Cinchoneae</taxon>
        <taxon>Cinchona</taxon>
    </lineage>
</organism>
<dbReference type="Proteomes" id="UP001630127">
    <property type="component" value="Unassembled WGS sequence"/>
</dbReference>
<protein>
    <recommendedName>
        <fullName evidence="3">Reverse transcriptase domain-containing protein</fullName>
    </recommendedName>
</protein>
<proteinExistence type="predicted"/>